<evidence type="ECO:0000256" key="6">
    <source>
        <dbReference type="SAM" id="MobiDB-lite"/>
    </source>
</evidence>
<feature type="compositionally biased region" description="Low complexity" evidence="6">
    <location>
        <begin position="162"/>
        <end position="174"/>
    </location>
</feature>
<evidence type="ECO:0000313" key="9">
    <source>
        <dbReference type="Proteomes" id="UP000193218"/>
    </source>
</evidence>
<accession>A0A1Y1UI07</accession>
<comment type="caution">
    <text evidence="8">The sequence shown here is derived from an EMBL/GenBank/DDBJ whole genome shotgun (WGS) entry which is preliminary data.</text>
</comment>
<dbReference type="Proteomes" id="UP000193218">
    <property type="component" value="Unassembled WGS sequence"/>
</dbReference>
<evidence type="ECO:0000256" key="2">
    <source>
        <dbReference type="ARBA" id="ARBA00022723"/>
    </source>
</evidence>
<dbReference type="EMBL" id="NBSH01000005">
    <property type="protein sequence ID" value="ORX37629.1"/>
    <property type="molecule type" value="Genomic_DNA"/>
</dbReference>
<evidence type="ECO:0000256" key="3">
    <source>
        <dbReference type="ARBA" id="ARBA00022771"/>
    </source>
</evidence>
<dbReference type="SMART" id="SM00105">
    <property type="entry name" value="ArfGap"/>
    <property type="match status" value="1"/>
</dbReference>
<organism evidence="8 9">
    <name type="scientific">Kockovaella imperatae</name>
    <dbReference type="NCBI Taxonomy" id="4999"/>
    <lineage>
        <taxon>Eukaryota</taxon>
        <taxon>Fungi</taxon>
        <taxon>Dikarya</taxon>
        <taxon>Basidiomycota</taxon>
        <taxon>Agaricomycotina</taxon>
        <taxon>Tremellomycetes</taxon>
        <taxon>Tremellales</taxon>
        <taxon>Cuniculitremaceae</taxon>
        <taxon>Kockovaella</taxon>
    </lineage>
</organism>
<dbReference type="Pfam" id="PF01412">
    <property type="entry name" value="ArfGap"/>
    <property type="match status" value="1"/>
</dbReference>
<dbReference type="PANTHER" id="PTHR46395:SF1">
    <property type="entry name" value="ADP-RIBOSYLATION FACTOR GTPASE-ACTIVATING PROTEIN 1"/>
    <property type="match status" value="1"/>
</dbReference>
<feature type="region of interest" description="Disordered" evidence="6">
    <location>
        <begin position="123"/>
        <end position="240"/>
    </location>
</feature>
<dbReference type="InterPro" id="IPR038508">
    <property type="entry name" value="ArfGAP_dom_sf"/>
</dbReference>
<feature type="compositionally biased region" description="Low complexity" evidence="6">
    <location>
        <begin position="223"/>
        <end position="240"/>
    </location>
</feature>
<keyword evidence="3 5" id="KW-0863">Zinc-finger</keyword>
<feature type="domain" description="Arf-GAP" evidence="7">
    <location>
        <begin position="7"/>
        <end position="118"/>
    </location>
</feature>
<keyword evidence="9" id="KW-1185">Reference proteome</keyword>
<feature type="compositionally biased region" description="Basic and acidic residues" evidence="6">
    <location>
        <begin position="398"/>
        <end position="418"/>
    </location>
</feature>
<evidence type="ECO:0000259" key="7">
    <source>
        <dbReference type="PROSITE" id="PS50115"/>
    </source>
</evidence>
<dbReference type="GO" id="GO:0008270">
    <property type="term" value="F:zinc ion binding"/>
    <property type="evidence" value="ECO:0007669"/>
    <property type="project" value="UniProtKB-KW"/>
</dbReference>
<dbReference type="GO" id="GO:0030100">
    <property type="term" value="P:regulation of endocytosis"/>
    <property type="evidence" value="ECO:0007669"/>
    <property type="project" value="TreeGrafter"/>
</dbReference>
<dbReference type="InterPro" id="IPR037278">
    <property type="entry name" value="ARFGAP/RecO"/>
</dbReference>
<dbReference type="RefSeq" id="XP_021871616.1">
    <property type="nucleotide sequence ID" value="XM_022013365.1"/>
</dbReference>
<keyword evidence="4" id="KW-0862">Zinc</keyword>
<dbReference type="GO" id="GO:0005096">
    <property type="term" value="F:GTPase activator activity"/>
    <property type="evidence" value="ECO:0007669"/>
    <property type="project" value="UniProtKB-KW"/>
</dbReference>
<feature type="compositionally biased region" description="Gly residues" evidence="6">
    <location>
        <begin position="175"/>
        <end position="184"/>
    </location>
</feature>
<dbReference type="PROSITE" id="PS50115">
    <property type="entry name" value="ARFGAP"/>
    <property type="match status" value="1"/>
</dbReference>
<reference evidence="8 9" key="1">
    <citation type="submission" date="2017-03" db="EMBL/GenBank/DDBJ databases">
        <title>Widespread Adenine N6-methylation of Active Genes in Fungi.</title>
        <authorList>
            <consortium name="DOE Joint Genome Institute"/>
            <person name="Mondo S.J."/>
            <person name="Dannebaum R.O."/>
            <person name="Kuo R.C."/>
            <person name="Louie K.B."/>
            <person name="Bewick A.J."/>
            <person name="Labutti K."/>
            <person name="Haridas S."/>
            <person name="Kuo A."/>
            <person name="Salamov A."/>
            <person name="Ahrendt S.R."/>
            <person name="Lau R."/>
            <person name="Bowen B.P."/>
            <person name="Lipzen A."/>
            <person name="Sullivan W."/>
            <person name="Andreopoulos W.B."/>
            <person name="Clum A."/>
            <person name="Lindquist E."/>
            <person name="Daum C."/>
            <person name="Northen T.R."/>
            <person name="Ramamoorthy G."/>
            <person name="Schmitz R.J."/>
            <person name="Gryganskyi A."/>
            <person name="Culley D."/>
            <person name="Magnuson J."/>
            <person name="James T.Y."/>
            <person name="O'Malley M.A."/>
            <person name="Stajich J.E."/>
            <person name="Spatafora J.W."/>
            <person name="Visel A."/>
            <person name="Grigoriev I.V."/>
        </authorList>
    </citation>
    <scope>NUCLEOTIDE SEQUENCE [LARGE SCALE GENOMIC DNA]</scope>
    <source>
        <strain evidence="8 9">NRRL Y-17943</strain>
    </source>
</reference>
<dbReference type="GO" id="GO:0000139">
    <property type="term" value="C:Golgi membrane"/>
    <property type="evidence" value="ECO:0007669"/>
    <property type="project" value="TreeGrafter"/>
</dbReference>
<evidence type="ECO:0000256" key="1">
    <source>
        <dbReference type="ARBA" id="ARBA00022468"/>
    </source>
</evidence>
<keyword evidence="1" id="KW-0343">GTPase activation</keyword>
<evidence type="ECO:0000256" key="4">
    <source>
        <dbReference type="ARBA" id="ARBA00022833"/>
    </source>
</evidence>
<evidence type="ECO:0000256" key="5">
    <source>
        <dbReference type="PROSITE-ProRule" id="PRU00288"/>
    </source>
</evidence>
<dbReference type="STRING" id="4999.A0A1Y1UI07"/>
<keyword evidence="2" id="KW-0479">Metal-binding</keyword>
<name>A0A1Y1UI07_9TREE</name>
<dbReference type="AlphaFoldDB" id="A0A1Y1UI07"/>
<dbReference type="GeneID" id="33555173"/>
<dbReference type="Gene3D" id="1.10.220.150">
    <property type="entry name" value="Arf GTPase activating protein"/>
    <property type="match status" value="1"/>
</dbReference>
<dbReference type="OrthoDB" id="983479at2759"/>
<dbReference type="SUPFAM" id="SSF57863">
    <property type="entry name" value="ArfGap/RecO-like zinc finger"/>
    <property type="match status" value="1"/>
</dbReference>
<feature type="region of interest" description="Disordered" evidence="6">
    <location>
        <begin position="344"/>
        <end position="427"/>
    </location>
</feature>
<dbReference type="InterPro" id="IPR001164">
    <property type="entry name" value="ArfGAP_dom"/>
</dbReference>
<proteinExistence type="predicted"/>
<dbReference type="GO" id="GO:0032012">
    <property type="term" value="P:regulation of ARF protein signal transduction"/>
    <property type="evidence" value="ECO:0007669"/>
    <property type="project" value="TreeGrafter"/>
</dbReference>
<dbReference type="PANTHER" id="PTHR46395">
    <property type="entry name" value="ADP-RIBOSYLATION FACTOR GTPASE-ACTIVATING PROTEIN 1"/>
    <property type="match status" value="1"/>
</dbReference>
<dbReference type="PRINTS" id="PR00405">
    <property type="entry name" value="REVINTRACTNG"/>
</dbReference>
<dbReference type="FunFam" id="1.10.220.150:FF:000014">
    <property type="entry name" value="ADP-ribosylation factor GTPase-activating protein"/>
    <property type="match status" value="1"/>
</dbReference>
<dbReference type="InParanoid" id="A0A1Y1UI07"/>
<evidence type="ECO:0000313" key="8">
    <source>
        <dbReference type="EMBL" id="ORX37629.1"/>
    </source>
</evidence>
<dbReference type="FunCoup" id="A0A1Y1UI07">
    <property type="interactions" value="290"/>
</dbReference>
<gene>
    <name evidence="8" type="ORF">BD324DRAFT_579232</name>
</gene>
<dbReference type="CDD" id="cd08830">
    <property type="entry name" value="ArfGap_ArfGap1"/>
    <property type="match status" value="1"/>
</dbReference>
<sequence>MAETYQKKELLELMNTGDNKVCVDCGNHNPQWASVSFGTFICLECSGIHRGFGVHISFVRSITMDKWSEEQLKKMRLGGNEAFKTFMDKYPASGGYTKGMGMQEKYNSWAAAQYREKLAAACADPPTSWSPSAPPPGWGVPSRPVSAQATRKSRAGGIGNQSSPTPSSGRASPGGASGPGGGSGNEAFFERLGAANASRRDDLPPSQGGKYAGFGSNYEPEYTSSSSSHPSFATSSHSAPTLDEFQKNPWGAVSKGWGVFSSALASAGKEINTSIVQPGMSRAQAFASETDQTEWRKYLDQGLDGAKTAAGWAGQKAGEGWGQVNQLAKQNAGVDLDEKLRSLNLGGGGGNRGASQAGYGRLDRGEDGFGGSYSDYEHQGGGYQDDDDDNSWGASGSHEPESAKTGKATQKETKAKDWDQDDEWKDF</sequence>
<protein>
    <recommendedName>
        <fullName evidence="7">Arf-GAP domain-containing protein</fullName>
    </recommendedName>
</protein>